<evidence type="ECO:0000256" key="2">
    <source>
        <dbReference type="ARBA" id="ARBA00023136"/>
    </source>
</evidence>
<feature type="compositionally biased region" description="Basic and acidic residues" evidence="5">
    <location>
        <begin position="67"/>
        <end position="79"/>
    </location>
</feature>
<keyword evidence="1" id="KW-0962">Peroxisome biogenesis</keyword>
<gene>
    <name evidence="6" type="ORF">C8Q71DRAFT_25945</name>
</gene>
<organism evidence="6 7">
    <name type="scientific">Rhodofomes roseus</name>
    <dbReference type="NCBI Taxonomy" id="34475"/>
    <lineage>
        <taxon>Eukaryota</taxon>
        <taxon>Fungi</taxon>
        <taxon>Dikarya</taxon>
        <taxon>Basidiomycota</taxon>
        <taxon>Agaricomycotina</taxon>
        <taxon>Agaricomycetes</taxon>
        <taxon>Polyporales</taxon>
        <taxon>Rhodofomes</taxon>
    </lineage>
</organism>
<name>A0ABQ8KZV5_9APHY</name>
<protein>
    <submittedName>
        <fullName evidence="6">Uncharacterized protein</fullName>
    </submittedName>
</protein>
<evidence type="ECO:0000256" key="1">
    <source>
        <dbReference type="ARBA" id="ARBA00022593"/>
    </source>
</evidence>
<comment type="subcellular location">
    <subcellularLocation>
        <location evidence="4">Peroxisome membrane</location>
    </subcellularLocation>
</comment>
<keyword evidence="7" id="KW-1185">Reference proteome</keyword>
<evidence type="ECO:0000256" key="4">
    <source>
        <dbReference type="ARBA" id="ARBA00046271"/>
    </source>
</evidence>
<dbReference type="RefSeq" id="XP_047784850.1">
    <property type="nucleotide sequence ID" value="XM_047917359.1"/>
</dbReference>
<evidence type="ECO:0000313" key="6">
    <source>
        <dbReference type="EMBL" id="KAH9844040.1"/>
    </source>
</evidence>
<evidence type="ECO:0000256" key="5">
    <source>
        <dbReference type="SAM" id="MobiDB-lite"/>
    </source>
</evidence>
<dbReference type="Proteomes" id="UP000814176">
    <property type="component" value="Unassembled WGS sequence"/>
</dbReference>
<keyword evidence="3" id="KW-0576">Peroxisome</keyword>
<evidence type="ECO:0000313" key="7">
    <source>
        <dbReference type="Proteomes" id="UP000814176"/>
    </source>
</evidence>
<comment type="caution">
    <text evidence="6">The sequence shown here is derived from an EMBL/GenBank/DDBJ whole genome shotgun (WGS) entry which is preliminary data.</text>
</comment>
<dbReference type="GeneID" id="71998091"/>
<evidence type="ECO:0000256" key="3">
    <source>
        <dbReference type="ARBA" id="ARBA00023140"/>
    </source>
</evidence>
<dbReference type="InterPro" id="IPR008733">
    <property type="entry name" value="PEX11"/>
</dbReference>
<dbReference type="PANTHER" id="PTHR12652">
    <property type="entry name" value="PEROXISOMAL BIOGENESIS FACTOR 11"/>
    <property type="match status" value="1"/>
</dbReference>
<reference evidence="6 7" key="1">
    <citation type="journal article" date="2021" name="Environ. Microbiol.">
        <title>Gene family expansions and transcriptome signatures uncover fungal adaptations to wood decay.</title>
        <authorList>
            <person name="Hage H."/>
            <person name="Miyauchi S."/>
            <person name="Viragh M."/>
            <person name="Drula E."/>
            <person name="Min B."/>
            <person name="Chaduli D."/>
            <person name="Navarro D."/>
            <person name="Favel A."/>
            <person name="Norest M."/>
            <person name="Lesage-Meessen L."/>
            <person name="Balint B."/>
            <person name="Merenyi Z."/>
            <person name="de Eugenio L."/>
            <person name="Morin E."/>
            <person name="Martinez A.T."/>
            <person name="Baldrian P."/>
            <person name="Stursova M."/>
            <person name="Martinez M.J."/>
            <person name="Novotny C."/>
            <person name="Magnuson J.K."/>
            <person name="Spatafora J.W."/>
            <person name="Maurice S."/>
            <person name="Pangilinan J."/>
            <person name="Andreopoulos W."/>
            <person name="LaButti K."/>
            <person name="Hundley H."/>
            <person name="Na H."/>
            <person name="Kuo A."/>
            <person name="Barry K."/>
            <person name="Lipzen A."/>
            <person name="Henrissat B."/>
            <person name="Riley R."/>
            <person name="Ahrendt S."/>
            <person name="Nagy L.G."/>
            <person name="Grigoriev I.V."/>
            <person name="Martin F."/>
            <person name="Rosso M.N."/>
        </authorList>
    </citation>
    <scope>NUCLEOTIDE SEQUENCE [LARGE SCALE GENOMIC DNA]</scope>
    <source>
        <strain evidence="6 7">CIRM-BRFM 1785</strain>
    </source>
</reference>
<sequence length="375" mass="42030">MSSISFPSNNSSFSSAASFGHDEHSRTPSFDNVGDGFRMNPLSAHPPRTPRSSIVVGSSVYGTEVYNKLDETPETKTTYEEDSEDEDDKTRAEAEGRVRKEEIWRDLFTTSNGRDKALKIMQYSLRLYLVFHRGLTATTMLKSRKSPSWEADILNRFESTASGLSLTRRCLILFNWLVPLTSIMEQHNSAAGSGGSSSRKGKRKPLLHTLLNSPPPVLLDLLCGAADDVYTFHRLGMLGPKLGERAGRVADWCWFAGTLVNLVENTVERGVILNLQHEVESRLYAESMSGQTAKSNPTANKIDDKELVRLQKQDFWIQVTRLKLLMDLIFVSYNVFRLNRAKRPIQTATGFAAALLSTAKLYDRHKTTLIKAAKH</sequence>
<dbReference type="PANTHER" id="PTHR12652:SF19">
    <property type="entry name" value="PEROXISOMAL BIOGENESIS FACTOR 11"/>
    <property type="match status" value="1"/>
</dbReference>
<feature type="region of interest" description="Disordered" evidence="5">
    <location>
        <begin position="1"/>
        <end position="92"/>
    </location>
</feature>
<dbReference type="Pfam" id="PF05648">
    <property type="entry name" value="PEX11"/>
    <property type="match status" value="1"/>
</dbReference>
<proteinExistence type="predicted"/>
<accession>A0ABQ8KZV5</accession>
<dbReference type="EMBL" id="JADCUA010000001">
    <property type="protein sequence ID" value="KAH9844040.1"/>
    <property type="molecule type" value="Genomic_DNA"/>
</dbReference>
<feature type="compositionally biased region" description="Low complexity" evidence="5">
    <location>
        <begin position="1"/>
        <end position="19"/>
    </location>
</feature>
<keyword evidence="2" id="KW-0472">Membrane</keyword>